<reference evidence="1" key="1">
    <citation type="submission" date="2021-01" db="EMBL/GenBank/DDBJ databases">
        <authorList>
            <person name="Corre E."/>
            <person name="Pelletier E."/>
            <person name="Niang G."/>
            <person name="Scheremetjew M."/>
            <person name="Finn R."/>
            <person name="Kale V."/>
            <person name="Holt S."/>
            <person name="Cochrane G."/>
            <person name="Meng A."/>
            <person name="Brown T."/>
            <person name="Cohen L."/>
        </authorList>
    </citation>
    <scope>NUCLEOTIDE SEQUENCE</scope>
    <source>
        <strain evidence="1">CCAP 955/1</strain>
    </source>
</reference>
<evidence type="ECO:0000313" key="1">
    <source>
        <dbReference type="EMBL" id="CAE0274012.1"/>
    </source>
</evidence>
<name>A0A7S3GQX4_9STRA</name>
<accession>A0A7S3GQX4</accession>
<organism evidence="1">
    <name type="scientific">Spumella elongata</name>
    <dbReference type="NCBI Taxonomy" id="89044"/>
    <lineage>
        <taxon>Eukaryota</taxon>
        <taxon>Sar</taxon>
        <taxon>Stramenopiles</taxon>
        <taxon>Ochrophyta</taxon>
        <taxon>Chrysophyceae</taxon>
        <taxon>Chromulinales</taxon>
        <taxon>Chromulinaceae</taxon>
        <taxon>Spumella</taxon>
    </lineage>
</organism>
<proteinExistence type="predicted"/>
<gene>
    <name evidence="1" type="ORF">SELO1098_LOCUS2838</name>
</gene>
<sequence>MPKEEFSSTIGESTINLGHFKNKDYSSGTYDAKLLTHTRSLETTQPSIVPQGLEQTRFHKGFNRRHQSQIENPAAGRAESDAIQRSVRQEAIGQIRTQTLRERDAKTGYNIITGTAKGNGPPLARPEGIKKVSELGSEAPARGKSILRESGGRFFAPLGTGHNHEHRQNVLYNEGLSVTRKTGVLEAHKGDLPSYGIEDQFSKSEYMKKSVVAQTGLYESRVPGRFTPRKIPNNPSGNAAIVEKWATNIDLNNRTLKGHT</sequence>
<protein>
    <submittedName>
        <fullName evidence="1">Uncharacterized protein</fullName>
    </submittedName>
</protein>
<dbReference type="AlphaFoldDB" id="A0A7S3GQX4"/>
<dbReference type="EMBL" id="HBIC01005335">
    <property type="protein sequence ID" value="CAE0274012.1"/>
    <property type="molecule type" value="Transcribed_RNA"/>
</dbReference>